<feature type="region of interest" description="Disordered" evidence="1">
    <location>
        <begin position="1"/>
        <end position="38"/>
    </location>
</feature>
<feature type="transmembrane region" description="Helical" evidence="2">
    <location>
        <begin position="79"/>
        <end position="103"/>
    </location>
</feature>
<evidence type="ECO:0000313" key="3">
    <source>
        <dbReference type="EMBL" id="NIL25082.1"/>
    </source>
</evidence>
<name>A0AA90XQQ3_9GAMM</name>
<dbReference type="Proteomes" id="UP000698240">
    <property type="component" value="Unassembled WGS sequence"/>
</dbReference>
<keyword evidence="2" id="KW-1133">Transmembrane helix</keyword>
<dbReference type="RefSeq" id="WP_098904266.1">
    <property type="nucleotide sequence ID" value="NZ_CAUPYG010000041.1"/>
</dbReference>
<keyword evidence="2" id="KW-0472">Membrane</keyword>
<dbReference type="AlphaFoldDB" id="A0AA90XQQ3"/>
<protein>
    <submittedName>
        <fullName evidence="3">Uncharacterized protein</fullName>
    </submittedName>
</protein>
<keyword evidence="2" id="KW-0812">Transmembrane</keyword>
<gene>
    <name evidence="3" type="ORF">HB980_00705</name>
</gene>
<evidence type="ECO:0000313" key="4">
    <source>
        <dbReference type="Proteomes" id="UP000698240"/>
    </source>
</evidence>
<feature type="compositionally biased region" description="Polar residues" evidence="1">
    <location>
        <begin position="11"/>
        <end position="22"/>
    </location>
</feature>
<proteinExistence type="predicted"/>
<reference evidence="3" key="1">
    <citation type="submission" date="2020-03" db="EMBL/GenBank/DDBJ databases">
        <authorList>
            <person name="Kislichkina A."/>
            <person name="Dentovskaya S."/>
            <person name="Shaikhutdinov R."/>
            <person name="Ivanov S."/>
            <person name="Sizova A."/>
            <person name="Solomentsev V."/>
            <person name="Bogun A."/>
        </authorList>
    </citation>
    <scope>NUCLEOTIDE SEQUENCE</scope>
    <source>
        <strain evidence="3">SCPM-O-B-8025</strain>
    </source>
</reference>
<accession>A0AA90XQQ3</accession>
<evidence type="ECO:0000256" key="1">
    <source>
        <dbReference type="SAM" id="MobiDB-lite"/>
    </source>
</evidence>
<comment type="caution">
    <text evidence="3">The sequence shown here is derived from an EMBL/GenBank/DDBJ whole genome shotgun (WGS) entry which is preliminary data.</text>
</comment>
<evidence type="ECO:0000256" key="2">
    <source>
        <dbReference type="SAM" id="Phobius"/>
    </source>
</evidence>
<sequence length="106" mass="11271">MSNVSYGWGTSPESSNETNGLNSEDDSSLKYGGGDGGGDNMLVRIKKLEDDMQTIKTDLAVMKSNYATTTNVSDAKNSIIMWVVGAVVFAQLIPAIPAIINALKNI</sequence>
<dbReference type="EMBL" id="JAASAN010000001">
    <property type="protein sequence ID" value="NIL25082.1"/>
    <property type="molecule type" value="Genomic_DNA"/>
</dbReference>
<organism evidence="3 4">
    <name type="scientific">Yersinia massiliensis</name>
    <dbReference type="NCBI Taxonomy" id="419257"/>
    <lineage>
        <taxon>Bacteria</taxon>
        <taxon>Pseudomonadati</taxon>
        <taxon>Pseudomonadota</taxon>
        <taxon>Gammaproteobacteria</taxon>
        <taxon>Enterobacterales</taxon>
        <taxon>Yersiniaceae</taxon>
        <taxon>Yersinia</taxon>
    </lineage>
</organism>